<sequence length="12" mass="1441">MGIMYFLSPPVW</sequence>
<reference evidence="1" key="1">
    <citation type="submission" date="2014-11" db="EMBL/GenBank/DDBJ databases">
        <authorList>
            <person name="Amaro Gonzalez C."/>
        </authorList>
    </citation>
    <scope>NUCLEOTIDE SEQUENCE</scope>
</reference>
<reference evidence="1" key="2">
    <citation type="journal article" date="2015" name="Fish Shellfish Immunol.">
        <title>Early steps in the European eel (Anguilla anguilla)-Vibrio vulnificus interaction in the gills: Role of the RtxA13 toxin.</title>
        <authorList>
            <person name="Callol A."/>
            <person name="Pajuelo D."/>
            <person name="Ebbesson L."/>
            <person name="Teles M."/>
            <person name="MacKenzie S."/>
            <person name="Amaro C."/>
        </authorList>
    </citation>
    <scope>NUCLEOTIDE SEQUENCE</scope>
</reference>
<accession>A0A0E9PRG5</accession>
<proteinExistence type="predicted"/>
<protein>
    <submittedName>
        <fullName evidence="1">Uncharacterized protein</fullName>
    </submittedName>
</protein>
<dbReference type="EMBL" id="GBXM01101715">
    <property type="protein sequence ID" value="JAH06862.1"/>
    <property type="molecule type" value="Transcribed_RNA"/>
</dbReference>
<organism evidence="1">
    <name type="scientific">Anguilla anguilla</name>
    <name type="common">European freshwater eel</name>
    <name type="synonym">Muraena anguilla</name>
    <dbReference type="NCBI Taxonomy" id="7936"/>
    <lineage>
        <taxon>Eukaryota</taxon>
        <taxon>Metazoa</taxon>
        <taxon>Chordata</taxon>
        <taxon>Craniata</taxon>
        <taxon>Vertebrata</taxon>
        <taxon>Euteleostomi</taxon>
        <taxon>Actinopterygii</taxon>
        <taxon>Neopterygii</taxon>
        <taxon>Teleostei</taxon>
        <taxon>Anguilliformes</taxon>
        <taxon>Anguillidae</taxon>
        <taxon>Anguilla</taxon>
    </lineage>
</organism>
<name>A0A0E9PRG5_ANGAN</name>
<evidence type="ECO:0000313" key="1">
    <source>
        <dbReference type="EMBL" id="JAH06862.1"/>
    </source>
</evidence>